<comment type="catalytic activity">
    <reaction evidence="4">
        <text>[glutaredoxin]-dithiol + arsenate + glutathione + H(+) = glutathionyl-S-S-[glutaredoxin] + arsenite + H2O</text>
        <dbReference type="Rhea" id="RHEA:22016"/>
        <dbReference type="Rhea" id="RHEA-COMP:10729"/>
        <dbReference type="Rhea" id="RHEA-COMP:17668"/>
        <dbReference type="ChEBI" id="CHEBI:15377"/>
        <dbReference type="ChEBI" id="CHEBI:15378"/>
        <dbReference type="ChEBI" id="CHEBI:29242"/>
        <dbReference type="ChEBI" id="CHEBI:29950"/>
        <dbReference type="ChEBI" id="CHEBI:48597"/>
        <dbReference type="ChEBI" id="CHEBI:57925"/>
        <dbReference type="ChEBI" id="CHEBI:146199"/>
        <dbReference type="EC" id="1.20.4.1"/>
    </reaction>
</comment>
<dbReference type="InterPro" id="IPR006660">
    <property type="entry name" value="Arsenate_reductase-like"/>
</dbReference>
<evidence type="ECO:0000313" key="5">
    <source>
        <dbReference type="EMBL" id="WRY33115.1"/>
    </source>
</evidence>
<evidence type="ECO:0000256" key="1">
    <source>
        <dbReference type="ARBA" id="ARBA00007198"/>
    </source>
</evidence>
<dbReference type="PROSITE" id="PS51353">
    <property type="entry name" value="ARSC"/>
    <property type="match status" value="1"/>
</dbReference>
<evidence type="ECO:0000256" key="2">
    <source>
        <dbReference type="ARBA" id="ARBA00023002"/>
    </source>
</evidence>
<evidence type="ECO:0000256" key="3">
    <source>
        <dbReference type="PROSITE-ProRule" id="PRU01282"/>
    </source>
</evidence>
<dbReference type="GO" id="GO:0008794">
    <property type="term" value="F:arsenate reductase (glutaredoxin) activity"/>
    <property type="evidence" value="ECO:0007669"/>
    <property type="project" value="UniProtKB-EC"/>
</dbReference>
<proteinExistence type="inferred from homology"/>
<evidence type="ECO:0000313" key="6">
    <source>
        <dbReference type="Proteomes" id="UP001623290"/>
    </source>
</evidence>
<sequence length="111" mass="12587">MALILWHNPRCSKSRETLALLQARGITPELRLYLNDPPSRAELEALVDKLDQPARALIRWKEAKDSLDATASAEEILDHLARTPKLIERPILIHDTAARIGRPPERVLEIL</sequence>
<dbReference type="InterPro" id="IPR006659">
    <property type="entry name" value="Arsenate_reductase"/>
</dbReference>
<protein>
    <recommendedName>
        <fullName evidence="4">Arsenate reductase</fullName>
        <ecNumber evidence="4">1.20.4.1</ecNumber>
    </recommendedName>
</protein>
<evidence type="ECO:0000256" key="4">
    <source>
        <dbReference type="RuleBase" id="RU362029"/>
    </source>
</evidence>
<reference evidence="5 6" key="1">
    <citation type="submission" date="2023-09" db="EMBL/GenBank/DDBJ databases">
        <title>Thioclava shenzhenensis sp. nov., a multidrug resistant bacteria-antagonizing species isolated from coastal seawater.</title>
        <authorList>
            <person name="Long M."/>
        </authorList>
    </citation>
    <scope>NUCLEOTIDE SEQUENCE [LARGE SCALE GENOMIC DNA]</scope>
    <source>
        <strain evidence="5 6">FTW29</strain>
    </source>
</reference>
<dbReference type="CDD" id="cd03034">
    <property type="entry name" value="ArsC_ArsC"/>
    <property type="match status" value="1"/>
</dbReference>
<dbReference type="NCBIfam" id="TIGR00014">
    <property type="entry name" value="arsC"/>
    <property type="match status" value="1"/>
</dbReference>
<organism evidence="5 6">
    <name type="scientific">Thioclava litoralis</name>
    <dbReference type="NCBI Taxonomy" id="3076557"/>
    <lineage>
        <taxon>Bacteria</taxon>
        <taxon>Pseudomonadati</taxon>
        <taxon>Pseudomonadota</taxon>
        <taxon>Alphaproteobacteria</taxon>
        <taxon>Rhodobacterales</taxon>
        <taxon>Paracoccaceae</taxon>
        <taxon>Thioclava</taxon>
    </lineage>
</organism>
<dbReference type="SUPFAM" id="SSF52833">
    <property type="entry name" value="Thioredoxin-like"/>
    <property type="match status" value="1"/>
</dbReference>
<keyword evidence="6" id="KW-1185">Reference proteome</keyword>
<gene>
    <name evidence="5" type="primary">arsC</name>
    <name evidence="5" type="ORF">RPE78_10475</name>
</gene>
<dbReference type="Gene3D" id="3.40.30.10">
    <property type="entry name" value="Glutaredoxin"/>
    <property type="match status" value="1"/>
</dbReference>
<comment type="similarity">
    <text evidence="1 3 4">Belongs to the ArsC family.</text>
</comment>
<dbReference type="InterPro" id="IPR036249">
    <property type="entry name" value="Thioredoxin-like_sf"/>
</dbReference>
<dbReference type="EMBL" id="CP135443">
    <property type="protein sequence ID" value="WRY33115.1"/>
    <property type="molecule type" value="Genomic_DNA"/>
</dbReference>
<dbReference type="Proteomes" id="UP001623290">
    <property type="component" value="Chromosome"/>
</dbReference>
<dbReference type="PANTHER" id="PTHR30041:SF4">
    <property type="entry name" value="ARSENATE REDUCTASE"/>
    <property type="match status" value="1"/>
</dbReference>
<name>A0ABZ1DXH1_9RHOB</name>
<dbReference type="PANTHER" id="PTHR30041">
    <property type="entry name" value="ARSENATE REDUCTASE"/>
    <property type="match status" value="1"/>
</dbReference>
<dbReference type="RefSeq" id="WP_406720515.1">
    <property type="nucleotide sequence ID" value="NZ_CP135443.1"/>
</dbReference>
<accession>A0ABZ1DXH1</accession>
<dbReference type="Pfam" id="PF03960">
    <property type="entry name" value="ArsC"/>
    <property type="match status" value="1"/>
</dbReference>
<dbReference type="EC" id="1.20.4.1" evidence="4"/>
<keyword evidence="2 4" id="KW-0560">Oxidoreductase</keyword>